<dbReference type="Pfam" id="PF00657">
    <property type="entry name" value="Lipase_GDSL"/>
    <property type="match status" value="1"/>
</dbReference>
<keyword evidence="3" id="KW-1185">Reference proteome</keyword>
<gene>
    <name evidence="2" type="ORF">CAUJ_LOCUS12559</name>
</gene>
<reference evidence="2" key="1">
    <citation type="submission" date="2020-10" db="EMBL/GenBank/DDBJ databases">
        <authorList>
            <person name="Kikuchi T."/>
        </authorList>
    </citation>
    <scope>NUCLEOTIDE SEQUENCE</scope>
    <source>
        <strain evidence="2">NKZ352</strain>
    </source>
</reference>
<evidence type="ECO:0000313" key="2">
    <source>
        <dbReference type="EMBL" id="CAD6196645.1"/>
    </source>
</evidence>
<sequence>MLLYRIGDFLGLFLLLVLQIAEARIVHKPREFRCGRMVVFGDSLSDDGVEAEGESHGFLRNSNGKVWPEYAHEMLGCDQYLNYAYSGAKSGIGNFYFDTFSGIQWQTNQFLLSHKYLVDDPLIIIQTGGVIDFFAGANDSTTVVENIQNTIHNITQVIGGFLELSSRTKPTNHSSLTKLNLQTMTSGTLIVLTLMDLSSSPGIRAAEDSSQLQHRLGTLVAETNRQLHYIVLDSDIGTRRLNPFLRVKLVDVNPIVLAAMQSLNTTEPFSHHLPDLLPQSIYRYAFHDLWNPSTFVHWHLAKEIVRTLQQF</sequence>
<dbReference type="InterPro" id="IPR001087">
    <property type="entry name" value="GDSL"/>
</dbReference>
<dbReference type="EMBL" id="CAJGYM010000076">
    <property type="protein sequence ID" value="CAD6196645.1"/>
    <property type="molecule type" value="Genomic_DNA"/>
</dbReference>
<dbReference type="Proteomes" id="UP000835052">
    <property type="component" value="Unassembled WGS sequence"/>
</dbReference>
<evidence type="ECO:0000256" key="1">
    <source>
        <dbReference type="SAM" id="SignalP"/>
    </source>
</evidence>
<dbReference type="AlphaFoldDB" id="A0A8S1HUF5"/>
<feature type="chain" id="PRO_5035747516" description="SGNH hydrolase-type esterase domain-containing protein" evidence="1">
    <location>
        <begin position="24"/>
        <end position="311"/>
    </location>
</feature>
<feature type="signal peptide" evidence="1">
    <location>
        <begin position="1"/>
        <end position="23"/>
    </location>
</feature>
<dbReference type="OrthoDB" id="1600564at2759"/>
<evidence type="ECO:0008006" key="4">
    <source>
        <dbReference type="Google" id="ProtNLM"/>
    </source>
</evidence>
<keyword evidence="1" id="KW-0732">Signal</keyword>
<accession>A0A8S1HUF5</accession>
<dbReference type="InterPro" id="IPR036514">
    <property type="entry name" value="SGNH_hydro_sf"/>
</dbReference>
<comment type="caution">
    <text evidence="2">The sequence shown here is derived from an EMBL/GenBank/DDBJ whole genome shotgun (WGS) entry which is preliminary data.</text>
</comment>
<dbReference type="Gene3D" id="3.40.50.1110">
    <property type="entry name" value="SGNH hydrolase"/>
    <property type="match status" value="1"/>
</dbReference>
<dbReference type="SUPFAM" id="SSF52266">
    <property type="entry name" value="SGNH hydrolase"/>
    <property type="match status" value="1"/>
</dbReference>
<evidence type="ECO:0000313" key="3">
    <source>
        <dbReference type="Proteomes" id="UP000835052"/>
    </source>
</evidence>
<proteinExistence type="predicted"/>
<organism evidence="2 3">
    <name type="scientific">Caenorhabditis auriculariae</name>
    <dbReference type="NCBI Taxonomy" id="2777116"/>
    <lineage>
        <taxon>Eukaryota</taxon>
        <taxon>Metazoa</taxon>
        <taxon>Ecdysozoa</taxon>
        <taxon>Nematoda</taxon>
        <taxon>Chromadorea</taxon>
        <taxon>Rhabditida</taxon>
        <taxon>Rhabditina</taxon>
        <taxon>Rhabditomorpha</taxon>
        <taxon>Rhabditoidea</taxon>
        <taxon>Rhabditidae</taxon>
        <taxon>Peloderinae</taxon>
        <taxon>Caenorhabditis</taxon>
    </lineage>
</organism>
<protein>
    <recommendedName>
        <fullName evidence="4">SGNH hydrolase-type esterase domain-containing protein</fullName>
    </recommendedName>
</protein>
<name>A0A8S1HUF5_9PELO</name>
<dbReference type="GO" id="GO:0016788">
    <property type="term" value="F:hydrolase activity, acting on ester bonds"/>
    <property type="evidence" value="ECO:0007669"/>
    <property type="project" value="InterPro"/>
</dbReference>